<dbReference type="InterPro" id="IPR017937">
    <property type="entry name" value="Thioredoxin_CS"/>
</dbReference>
<dbReference type="NCBIfam" id="NF001419">
    <property type="entry name" value="PRK00293.1"/>
    <property type="match status" value="1"/>
</dbReference>
<dbReference type="PANTHER" id="PTHR32234">
    <property type="entry name" value="THIOL:DISULFIDE INTERCHANGE PROTEIN DSBD"/>
    <property type="match status" value="1"/>
</dbReference>
<evidence type="ECO:0000256" key="1">
    <source>
        <dbReference type="ARBA" id="ARBA00004651"/>
    </source>
</evidence>
<keyword evidence="2" id="KW-1003">Cell membrane</keyword>
<dbReference type="GO" id="GO:0045454">
    <property type="term" value="P:cell redox homeostasis"/>
    <property type="evidence" value="ECO:0007669"/>
    <property type="project" value="TreeGrafter"/>
</dbReference>
<evidence type="ECO:0000256" key="2">
    <source>
        <dbReference type="ARBA" id="ARBA00022475"/>
    </source>
</evidence>
<dbReference type="InterPro" id="IPR036249">
    <property type="entry name" value="Thioredoxin-like_sf"/>
</dbReference>
<dbReference type="Pfam" id="PF02683">
    <property type="entry name" value="DsbD_TM"/>
    <property type="match status" value="1"/>
</dbReference>
<feature type="transmembrane region" description="Helical" evidence="8">
    <location>
        <begin position="36"/>
        <end position="64"/>
    </location>
</feature>
<name>A0A370GZH2_9COXI</name>
<feature type="transmembrane region" description="Helical" evidence="8">
    <location>
        <begin position="230"/>
        <end position="248"/>
    </location>
</feature>
<feature type="transmembrane region" description="Helical" evidence="8">
    <location>
        <begin position="285"/>
        <end position="303"/>
    </location>
</feature>
<evidence type="ECO:0000313" key="12">
    <source>
        <dbReference type="Proteomes" id="UP000254720"/>
    </source>
</evidence>
<keyword evidence="4" id="KW-0201">Cytochrome c-type biogenesis</keyword>
<evidence type="ECO:0000256" key="7">
    <source>
        <dbReference type="ARBA" id="ARBA00023284"/>
    </source>
</evidence>
<evidence type="ECO:0000256" key="5">
    <source>
        <dbReference type="ARBA" id="ARBA00022989"/>
    </source>
</evidence>
<keyword evidence="9" id="KW-0732">Signal</keyword>
<dbReference type="PROSITE" id="PS00194">
    <property type="entry name" value="THIOREDOXIN_1"/>
    <property type="match status" value="1"/>
</dbReference>
<keyword evidence="6 8" id="KW-0472">Membrane</keyword>
<evidence type="ECO:0000313" key="11">
    <source>
        <dbReference type="EMBL" id="RDI48696.1"/>
    </source>
</evidence>
<keyword evidence="7" id="KW-0676">Redox-active center</keyword>
<dbReference type="AlphaFoldDB" id="A0A370GZH2"/>
<feature type="signal peptide" evidence="9">
    <location>
        <begin position="1"/>
        <end position="20"/>
    </location>
</feature>
<dbReference type="RefSeq" id="WP_170131733.1">
    <property type="nucleotide sequence ID" value="NZ_LR699114.1"/>
</dbReference>
<feature type="transmembrane region" description="Helical" evidence="8">
    <location>
        <begin position="110"/>
        <end position="134"/>
    </location>
</feature>
<evidence type="ECO:0000256" key="8">
    <source>
        <dbReference type="SAM" id="Phobius"/>
    </source>
</evidence>
<evidence type="ECO:0000256" key="6">
    <source>
        <dbReference type="ARBA" id="ARBA00023136"/>
    </source>
</evidence>
<feature type="transmembrane region" description="Helical" evidence="8">
    <location>
        <begin position="76"/>
        <end position="98"/>
    </location>
</feature>
<reference evidence="11 12" key="1">
    <citation type="submission" date="2018-07" db="EMBL/GenBank/DDBJ databases">
        <title>Genomic Encyclopedia of Type Strains, Phase IV (KMG-IV): sequencing the most valuable type-strain genomes for metagenomic binning, comparative biology and taxonomic classification.</title>
        <authorList>
            <person name="Goeker M."/>
        </authorList>
    </citation>
    <scope>NUCLEOTIDE SEQUENCE [LARGE SCALE GENOMIC DNA]</scope>
    <source>
        <strain evidence="11 12">DSM 16500</strain>
    </source>
</reference>
<feature type="transmembrane region" description="Helical" evidence="8">
    <location>
        <begin position="254"/>
        <end position="273"/>
    </location>
</feature>
<dbReference type="PROSITE" id="PS51352">
    <property type="entry name" value="THIOREDOXIN_2"/>
    <property type="match status" value="1"/>
</dbReference>
<keyword evidence="12" id="KW-1185">Reference proteome</keyword>
<feature type="domain" description="Thioredoxin" evidence="10">
    <location>
        <begin position="308"/>
        <end position="447"/>
    </location>
</feature>
<sequence length="449" mass="48850">MKFRLFFMITAILFCASAYAEPAAVINQNHLLLTLTGFFGVGILLAFTPCVLPMVPILSAILIGQEKISTLRALKLSSIYVLSMALTYAVAGMLAGYMGSTVQTAMQTPWIILSFSLVFVIMALSMFDLFSVAMPRALQNYVQGVSQRQKGGSGLSVAGMGVLSTLIASPCITPPLISVLTYIGQTGKSLQGGLILFVLALGMGMPLILFGVSQGALLPKAGAWMNTIKHAFGLMMLGLAVWIASRILPGAVTLFLWASLVIFGAVLFGALDFHSEKRLPLLRGLSVVALIYGVVMMVGAASGHDNVLQPLYPLTNANAKNKLVTADKLFSTVTTLSEVNQRLRFAKTEQKPVLMEFYASWCPSCKALDRNVFSDEQVQQRMRGFETIRVDITDQSMDAMKLIKHFNVYGTPTLIFYDKQGREIKTDLFAEGITTQSLLQILENVERAS</sequence>
<evidence type="ECO:0000256" key="3">
    <source>
        <dbReference type="ARBA" id="ARBA00022692"/>
    </source>
</evidence>
<evidence type="ECO:0000256" key="4">
    <source>
        <dbReference type="ARBA" id="ARBA00022748"/>
    </source>
</evidence>
<proteinExistence type="predicted"/>
<keyword evidence="5 8" id="KW-1133">Transmembrane helix</keyword>
<dbReference type="GO" id="GO:0005886">
    <property type="term" value="C:plasma membrane"/>
    <property type="evidence" value="ECO:0007669"/>
    <property type="project" value="UniProtKB-SubCell"/>
</dbReference>
<dbReference type="PANTHER" id="PTHR32234:SF0">
    <property type="entry name" value="THIOL:DISULFIDE INTERCHANGE PROTEIN DSBD"/>
    <property type="match status" value="1"/>
</dbReference>
<evidence type="ECO:0000259" key="10">
    <source>
        <dbReference type="PROSITE" id="PS51352"/>
    </source>
</evidence>
<dbReference type="Gene3D" id="3.40.30.10">
    <property type="entry name" value="Glutaredoxin"/>
    <property type="match status" value="1"/>
</dbReference>
<evidence type="ECO:0000256" key="9">
    <source>
        <dbReference type="SAM" id="SignalP"/>
    </source>
</evidence>
<organism evidence="11 12">
    <name type="scientific">Aquicella lusitana</name>
    <dbReference type="NCBI Taxonomy" id="254246"/>
    <lineage>
        <taxon>Bacteria</taxon>
        <taxon>Pseudomonadati</taxon>
        <taxon>Pseudomonadota</taxon>
        <taxon>Gammaproteobacteria</taxon>
        <taxon>Legionellales</taxon>
        <taxon>Coxiellaceae</taxon>
        <taxon>Aquicella</taxon>
    </lineage>
</organism>
<dbReference type="Proteomes" id="UP000254720">
    <property type="component" value="Unassembled WGS sequence"/>
</dbReference>
<dbReference type="GO" id="GO:0017004">
    <property type="term" value="P:cytochrome complex assembly"/>
    <property type="evidence" value="ECO:0007669"/>
    <property type="project" value="UniProtKB-KW"/>
</dbReference>
<feature type="transmembrane region" description="Helical" evidence="8">
    <location>
        <begin position="155"/>
        <end position="183"/>
    </location>
</feature>
<dbReference type="InterPro" id="IPR013766">
    <property type="entry name" value="Thioredoxin_domain"/>
</dbReference>
<keyword evidence="3 8" id="KW-0812">Transmembrane</keyword>
<comment type="subcellular location">
    <subcellularLocation>
        <location evidence="1">Cell membrane</location>
        <topology evidence="1">Multi-pass membrane protein</topology>
    </subcellularLocation>
</comment>
<comment type="caution">
    <text evidence="11">The sequence shown here is derived from an EMBL/GenBank/DDBJ whole genome shotgun (WGS) entry which is preliminary data.</text>
</comment>
<feature type="transmembrane region" description="Helical" evidence="8">
    <location>
        <begin position="195"/>
        <end position="218"/>
    </location>
</feature>
<protein>
    <submittedName>
        <fullName evidence="11">Thiol:disulfide interchange protein DsbD</fullName>
    </submittedName>
</protein>
<accession>A0A370GZH2</accession>
<gene>
    <name evidence="11" type="ORF">C8D86_102125</name>
</gene>
<dbReference type="SUPFAM" id="SSF52833">
    <property type="entry name" value="Thioredoxin-like"/>
    <property type="match status" value="1"/>
</dbReference>
<dbReference type="GO" id="GO:0015035">
    <property type="term" value="F:protein-disulfide reductase activity"/>
    <property type="evidence" value="ECO:0007669"/>
    <property type="project" value="TreeGrafter"/>
</dbReference>
<dbReference type="EMBL" id="QQAX01000002">
    <property type="protein sequence ID" value="RDI48696.1"/>
    <property type="molecule type" value="Genomic_DNA"/>
</dbReference>
<dbReference type="InterPro" id="IPR003834">
    <property type="entry name" value="Cyt_c_assmbl_TM_dom"/>
</dbReference>
<feature type="chain" id="PRO_5016638672" evidence="9">
    <location>
        <begin position="21"/>
        <end position="449"/>
    </location>
</feature>
<dbReference type="Pfam" id="PF13899">
    <property type="entry name" value="Thioredoxin_7"/>
    <property type="match status" value="1"/>
</dbReference>